<evidence type="ECO:0000313" key="1">
    <source>
        <dbReference type="EMBL" id="MEN3536288.1"/>
    </source>
</evidence>
<comment type="caution">
    <text evidence="1">The sequence shown here is derived from an EMBL/GenBank/DDBJ whole genome shotgun (WGS) entry which is preliminary data.</text>
</comment>
<reference evidence="1 2" key="1">
    <citation type="submission" date="2024-05" db="EMBL/GenBank/DDBJ databases">
        <title>Microbispora sp.ZYX-F-249.</title>
        <authorList>
            <person name="Xie H."/>
        </authorList>
    </citation>
    <scope>NUCLEOTIDE SEQUENCE [LARGE SCALE GENOMIC DNA]</scope>
    <source>
        <strain evidence="1 2">ZYX-F-249</strain>
    </source>
</reference>
<dbReference type="EMBL" id="JBDJAW010000010">
    <property type="protein sequence ID" value="MEN3536288.1"/>
    <property type="molecule type" value="Genomic_DNA"/>
</dbReference>
<sequence length="156" mass="18088">MAVFIALLATALLVGGAVAITFWDRICKWAENSFLPWVEIHLPYLYETAKAAFRSVDNAVSEIRRKIKTAWEKVRERLIGQLMEFRRELSGDWIVTVTTWVIEKIGAREVQQITTTQKVSRDEIPQEVKDAWLNRKQSTVKVNLTELRDEELSMTH</sequence>
<evidence type="ECO:0000313" key="2">
    <source>
        <dbReference type="Proteomes" id="UP001447516"/>
    </source>
</evidence>
<organism evidence="1 2">
    <name type="scientific">Microbispora maris</name>
    <dbReference type="NCBI Taxonomy" id="3144104"/>
    <lineage>
        <taxon>Bacteria</taxon>
        <taxon>Bacillati</taxon>
        <taxon>Actinomycetota</taxon>
        <taxon>Actinomycetes</taxon>
        <taxon>Streptosporangiales</taxon>
        <taxon>Streptosporangiaceae</taxon>
        <taxon>Microbispora</taxon>
    </lineage>
</organism>
<gene>
    <name evidence="1" type="ORF">AAH991_14320</name>
</gene>
<protein>
    <submittedName>
        <fullName evidence="1">Uncharacterized protein</fullName>
    </submittedName>
</protein>
<dbReference type="Proteomes" id="UP001447516">
    <property type="component" value="Unassembled WGS sequence"/>
</dbReference>
<name>A0ABV0ALW7_9ACTN</name>
<accession>A0ABV0ALW7</accession>
<keyword evidence="2" id="KW-1185">Reference proteome</keyword>
<dbReference type="RefSeq" id="WP_346226283.1">
    <property type="nucleotide sequence ID" value="NZ_JBDJAW010000010.1"/>
</dbReference>
<proteinExistence type="predicted"/>